<organism evidence="2 3">
    <name type="scientific">Ogataea polymorpha</name>
    <dbReference type="NCBI Taxonomy" id="460523"/>
    <lineage>
        <taxon>Eukaryota</taxon>
        <taxon>Fungi</taxon>
        <taxon>Dikarya</taxon>
        <taxon>Ascomycota</taxon>
        <taxon>Saccharomycotina</taxon>
        <taxon>Pichiomycetes</taxon>
        <taxon>Pichiales</taxon>
        <taxon>Pichiaceae</taxon>
        <taxon>Ogataea</taxon>
    </lineage>
</organism>
<feature type="region of interest" description="Disordered" evidence="1">
    <location>
        <begin position="222"/>
        <end position="245"/>
    </location>
</feature>
<feature type="region of interest" description="Disordered" evidence="1">
    <location>
        <begin position="80"/>
        <end position="111"/>
    </location>
</feature>
<evidence type="ECO:0000256" key="1">
    <source>
        <dbReference type="SAM" id="MobiDB-lite"/>
    </source>
</evidence>
<comment type="caution">
    <text evidence="2">The sequence shown here is derived from an EMBL/GenBank/DDBJ whole genome shotgun (WGS) entry which is preliminary data.</text>
</comment>
<evidence type="ECO:0000313" key="3">
    <source>
        <dbReference type="Proteomes" id="UP000788993"/>
    </source>
</evidence>
<evidence type="ECO:0000313" key="2">
    <source>
        <dbReference type="EMBL" id="KAH3674044.1"/>
    </source>
</evidence>
<feature type="region of interest" description="Disordered" evidence="1">
    <location>
        <begin position="159"/>
        <end position="179"/>
    </location>
</feature>
<sequence>MPCKRANLSRLCGWWGHVGTRCVGRLGAIEVVASEYWGRCRGSGLWRGRGARNDVVLGDHRTMVADESCVRGQRLGHGLDGAFPARTGSGDERGELRHGVADDNGESGGEDAVVDVSGIRRDELEHVGAAERRERRGHNNIGGRGRGEILDSGFHSGGTGKNLGGARHPLKVGRFPDRHKRDRVPGTELCGHVDGKSWQVIFEVCLDPRGRCRLDRGGCVGVDSGGRGHAEQENERKTQHGGEEG</sequence>
<dbReference type="Proteomes" id="UP000788993">
    <property type="component" value="Unassembled WGS sequence"/>
</dbReference>
<dbReference type="EMBL" id="JAEUBD010000526">
    <property type="protein sequence ID" value="KAH3674044.1"/>
    <property type="molecule type" value="Genomic_DNA"/>
</dbReference>
<protein>
    <submittedName>
        <fullName evidence="2">Uncharacterized protein</fullName>
    </submittedName>
</protein>
<gene>
    <name evidence="2" type="ORF">OGATHE_002024</name>
</gene>
<proteinExistence type="predicted"/>
<feature type="compositionally biased region" description="Basic and acidic residues" evidence="1">
    <location>
        <begin position="226"/>
        <end position="245"/>
    </location>
</feature>
<feature type="compositionally biased region" description="Basic and acidic residues" evidence="1">
    <location>
        <begin position="89"/>
        <end position="101"/>
    </location>
</feature>
<accession>A0A9P8TCU4</accession>
<keyword evidence="3" id="KW-1185">Reference proteome</keyword>
<reference evidence="2" key="1">
    <citation type="journal article" date="2021" name="Open Biol.">
        <title>Shared evolutionary footprints suggest mitochondrial oxidative damage underlies multiple complex I losses in fungi.</title>
        <authorList>
            <person name="Schikora-Tamarit M.A."/>
            <person name="Marcet-Houben M."/>
            <person name="Nosek J."/>
            <person name="Gabaldon T."/>
        </authorList>
    </citation>
    <scope>NUCLEOTIDE SEQUENCE</scope>
    <source>
        <strain evidence="2">NCAIM Y.01608</strain>
    </source>
</reference>
<name>A0A9P8TCU4_9ASCO</name>
<dbReference type="AlphaFoldDB" id="A0A9P8TCU4"/>
<reference evidence="2" key="2">
    <citation type="submission" date="2021-01" db="EMBL/GenBank/DDBJ databases">
        <authorList>
            <person name="Schikora-Tamarit M.A."/>
        </authorList>
    </citation>
    <scope>NUCLEOTIDE SEQUENCE</scope>
    <source>
        <strain evidence="2">NCAIM Y.01608</strain>
    </source>
</reference>